<evidence type="ECO:0000256" key="1">
    <source>
        <dbReference type="ARBA" id="ARBA00002974"/>
    </source>
</evidence>
<dbReference type="Proteomes" id="UP000243719">
    <property type="component" value="Unassembled WGS sequence"/>
</dbReference>
<keyword evidence="3" id="KW-1185">Reference proteome</keyword>
<accession>A0A1H2PRS5</accession>
<gene>
    <name evidence="2" type="ORF">SAMN05216551_1099</name>
</gene>
<dbReference type="Gene3D" id="2.40.180.10">
    <property type="entry name" value="Catalase core domain"/>
    <property type="match status" value="1"/>
</dbReference>
<dbReference type="CDD" id="cd08152">
    <property type="entry name" value="y4iL_like"/>
    <property type="match status" value="1"/>
</dbReference>
<dbReference type="InterPro" id="IPR020835">
    <property type="entry name" value="Catalase_sf"/>
</dbReference>
<dbReference type="RefSeq" id="WP_091909983.1">
    <property type="nucleotide sequence ID" value="NZ_FNLO01000009.1"/>
</dbReference>
<protein>
    <submittedName>
        <fullName evidence="2">Uncharacterized protein</fullName>
    </submittedName>
</protein>
<evidence type="ECO:0000313" key="3">
    <source>
        <dbReference type="Proteomes" id="UP000243719"/>
    </source>
</evidence>
<dbReference type="PROSITE" id="PS51402">
    <property type="entry name" value="CATALASE_3"/>
    <property type="match status" value="1"/>
</dbReference>
<dbReference type="InterPro" id="IPR018028">
    <property type="entry name" value="Catalase"/>
</dbReference>
<dbReference type="PANTHER" id="PTHR36195:SF4">
    <property type="entry name" value="DOMAIN PROTEIN, PUTATIVE (AFU_ORTHOLOGUE AFUA_5G01990)-RELATED"/>
    <property type="match status" value="1"/>
</dbReference>
<evidence type="ECO:0000313" key="2">
    <source>
        <dbReference type="EMBL" id="SDV49636.1"/>
    </source>
</evidence>
<sequence>MSERYPQAPAVAATAPSFNIEPLRFEADFEQIPEDEGETIAALTDAMRQITEKTSHDYGHAVRSVHAKSHGLLRGELRVLDNLPPALAQGVFAQAGTFPVVLRFSTNPGDILSDRVSTPRGLAIKVIGVDGPRLPGAEGQTTQDFVMQNAPAFTASTPKDFLKTLKLLAKTTDKAGQAKEILSAVLRGTEAALEAVGAQSATLKSMGGHPETQVLGETFYTIVPFLYGPYIAKLSVAPVSPSLTALTDQKVDLKDRPDGLREEINAFFANQGGEWEVRVQLCTDLQKMPIEDAAVRWDEDQSPFFPVARITVAPQPAWTDARSAAVDDGLAFSPWHGLAAHRPLGGIMRSRKPAYEMSATYRGQFNGCPIHEPKALDKLPE</sequence>
<name>A0A1H2PRS5_9BURK</name>
<dbReference type="GO" id="GO:0020037">
    <property type="term" value="F:heme binding"/>
    <property type="evidence" value="ECO:0007669"/>
    <property type="project" value="InterPro"/>
</dbReference>
<dbReference type="AlphaFoldDB" id="A0A1H2PRS5"/>
<reference evidence="3" key="1">
    <citation type="submission" date="2016-09" db="EMBL/GenBank/DDBJ databases">
        <authorList>
            <person name="Varghese N."/>
            <person name="Submissions S."/>
        </authorList>
    </citation>
    <scope>NUCLEOTIDE SEQUENCE [LARGE SCALE GENOMIC DNA]</scope>
    <source>
        <strain evidence="3">JS23</strain>
    </source>
</reference>
<proteinExistence type="predicted"/>
<dbReference type="GO" id="GO:0006979">
    <property type="term" value="P:response to oxidative stress"/>
    <property type="evidence" value="ECO:0007669"/>
    <property type="project" value="InterPro"/>
</dbReference>
<dbReference type="STRING" id="1770053.SAMN05216551_1099"/>
<organism evidence="2 3">
    <name type="scientific">Chitinasiproducens palmae</name>
    <dbReference type="NCBI Taxonomy" id="1770053"/>
    <lineage>
        <taxon>Bacteria</taxon>
        <taxon>Pseudomonadati</taxon>
        <taxon>Pseudomonadota</taxon>
        <taxon>Betaproteobacteria</taxon>
        <taxon>Burkholderiales</taxon>
        <taxon>Burkholderiaceae</taxon>
        <taxon>Chitinasiproducens</taxon>
    </lineage>
</organism>
<dbReference type="SUPFAM" id="SSF56634">
    <property type="entry name" value="Heme-dependent catalase-like"/>
    <property type="match status" value="1"/>
</dbReference>
<dbReference type="EMBL" id="FNLO01000009">
    <property type="protein sequence ID" value="SDV49636.1"/>
    <property type="molecule type" value="Genomic_DNA"/>
</dbReference>
<comment type="function">
    <text evidence="1">Decomposes hydrogen peroxide into water and oxygen; serves to protect cells from the toxic effects of hydrogen peroxide.</text>
</comment>
<dbReference type="GO" id="GO:0004096">
    <property type="term" value="F:catalase activity"/>
    <property type="evidence" value="ECO:0007669"/>
    <property type="project" value="InterPro"/>
</dbReference>
<dbReference type="OrthoDB" id="336698at2"/>
<dbReference type="PANTHER" id="PTHR36195">
    <property type="entry name" value="DOMAIN PROTEIN, PUTATIVE (AFU_ORTHOLOGUE AFUA_5G01990)-RELATED-RELATED"/>
    <property type="match status" value="1"/>
</dbReference>